<dbReference type="EMBL" id="MNCJ02000320">
    <property type="protein sequence ID" value="KAF5806557.1"/>
    <property type="molecule type" value="Genomic_DNA"/>
</dbReference>
<comment type="similarity">
    <text evidence="3">Belongs to the AAA ATPase family.</text>
</comment>
<evidence type="ECO:0000256" key="2">
    <source>
        <dbReference type="ARBA" id="ARBA00022840"/>
    </source>
</evidence>
<dbReference type="OMA" id="EFPHRTE"/>
<dbReference type="EMBL" id="CM007894">
    <property type="protein sequence ID" value="OTG25804.1"/>
    <property type="molecule type" value="Genomic_DNA"/>
</dbReference>
<sequence>MKVRVVQRTMLELLNQVDGFSSDERIKVITTTNRADNLDPALMRSGQLDRRIEFPHRTEEARAPIMQVFICIINLSY</sequence>
<dbReference type="InterPro" id="IPR027417">
    <property type="entry name" value="P-loop_NTPase"/>
</dbReference>
<reference evidence="5" key="3">
    <citation type="submission" date="2020-06" db="EMBL/GenBank/DDBJ databases">
        <title>Helianthus annuus Genome sequencing and assembly Release 2.</title>
        <authorList>
            <person name="Gouzy J."/>
            <person name="Langlade N."/>
            <person name="Munos S."/>
        </authorList>
    </citation>
    <scope>NUCLEOTIDE SEQUENCE</scope>
    <source>
        <tissue evidence="5">Leaves</tissue>
    </source>
</reference>
<accession>A0A251URS5</accession>
<evidence type="ECO:0000256" key="3">
    <source>
        <dbReference type="RuleBase" id="RU003651"/>
    </source>
</evidence>
<dbReference type="Gramene" id="mRNA:HanXRQr2_Chr05g0222841">
    <property type="protein sequence ID" value="mRNA:HanXRQr2_Chr05g0222841"/>
    <property type="gene ID" value="HanXRQr2_Chr05g0222841"/>
</dbReference>
<keyword evidence="2 3" id="KW-0067">ATP-binding</keyword>
<evidence type="ECO:0000313" key="7">
    <source>
        <dbReference type="Proteomes" id="UP000215914"/>
    </source>
</evidence>
<dbReference type="InterPro" id="IPR050221">
    <property type="entry name" value="26S_Proteasome_ATPase"/>
</dbReference>
<feature type="domain" description="ATPase AAA-type core" evidence="4">
    <location>
        <begin position="5"/>
        <end position="55"/>
    </location>
</feature>
<dbReference type="PROSITE" id="PS00674">
    <property type="entry name" value="AAA"/>
    <property type="match status" value="1"/>
</dbReference>
<dbReference type="InterPro" id="IPR003960">
    <property type="entry name" value="ATPase_AAA_CS"/>
</dbReference>
<keyword evidence="1 3" id="KW-0547">Nucleotide-binding</keyword>
<dbReference type="PANTHER" id="PTHR23073">
    <property type="entry name" value="26S PROTEASOME REGULATORY SUBUNIT"/>
    <property type="match status" value="1"/>
</dbReference>
<evidence type="ECO:0000256" key="1">
    <source>
        <dbReference type="ARBA" id="ARBA00022741"/>
    </source>
</evidence>
<dbReference type="Pfam" id="PF00004">
    <property type="entry name" value="AAA"/>
    <property type="match status" value="1"/>
</dbReference>
<dbReference type="Gene3D" id="1.10.8.60">
    <property type="match status" value="1"/>
</dbReference>
<dbReference type="Proteomes" id="UP000215914">
    <property type="component" value="Chromosome 5"/>
</dbReference>
<dbReference type="GO" id="GO:0016887">
    <property type="term" value="F:ATP hydrolysis activity"/>
    <property type="evidence" value="ECO:0007669"/>
    <property type="project" value="InterPro"/>
</dbReference>
<gene>
    <name evidence="6" type="ORF">HannXRQ_Chr05g0151561</name>
    <name evidence="5" type="ORF">HanXRQr2_Chr05g0222841</name>
</gene>
<keyword evidence="6" id="KW-0378">Hydrolase</keyword>
<evidence type="ECO:0000259" key="4">
    <source>
        <dbReference type="Pfam" id="PF00004"/>
    </source>
</evidence>
<reference evidence="6" key="2">
    <citation type="submission" date="2017-02" db="EMBL/GenBank/DDBJ databases">
        <title>Sunflower complete genome.</title>
        <authorList>
            <person name="Langlade N."/>
            <person name="Munos S."/>
        </authorList>
    </citation>
    <scope>NUCLEOTIDE SEQUENCE [LARGE SCALE GENOMIC DNA]</scope>
    <source>
        <tissue evidence="6">Leaves</tissue>
    </source>
</reference>
<dbReference type="GO" id="GO:0005524">
    <property type="term" value="F:ATP binding"/>
    <property type="evidence" value="ECO:0007669"/>
    <property type="project" value="UniProtKB-KW"/>
</dbReference>
<reference evidence="5 7" key="1">
    <citation type="journal article" date="2017" name="Nature">
        <title>The sunflower genome provides insights into oil metabolism, flowering and Asterid evolution.</title>
        <authorList>
            <person name="Badouin H."/>
            <person name="Gouzy J."/>
            <person name="Grassa C.J."/>
            <person name="Murat F."/>
            <person name="Staton S.E."/>
            <person name="Cottret L."/>
            <person name="Lelandais-Briere C."/>
            <person name="Owens G.L."/>
            <person name="Carrere S."/>
            <person name="Mayjonade B."/>
            <person name="Legrand L."/>
            <person name="Gill N."/>
            <person name="Kane N.C."/>
            <person name="Bowers J.E."/>
            <person name="Hubner S."/>
            <person name="Bellec A."/>
            <person name="Berard A."/>
            <person name="Berges H."/>
            <person name="Blanchet N."/>
            <person name="Boniface M.C."/>
            <person name="Brunel D."/>
            <person name="Catrice O."/>
            <person name="Chaidir N."/>
            <person name="Claudel C."/>
            <person name="Donnadieu C."/>
            <person name="Faraut T."/>
            <person name="Fievet G."/>
            <person name="Helmstetter N."/>
            <person name="King M."/>
            <person name="Knapp S.J."/>
            <person name="Lai Z."/>
            <person name="Le Paslier M.C."/>
            <person name="Lippi Y."/>
            <person name="Lorenzon L."/>
            <person name="Mandel J.R."/>
            <person name="Marage G."/>
            <person name="Marchand G."/>
            <person name="Marquand E."/>
            <person name="Bret-Mestries E."/>
            <person name="Morien E."/>
            <person name="Nambeesan S."/>
            <person name="Nguyen T."/>
            <person name="Pegot-Espagnet P."/>
            <person name="Pouilly N."/>
            <person name="Raftis F."/>
            <person name="Sallet E."/>
            <person name="Schiex T."/>
            <person name="Thomas J."/>
            <person name="Vandecasteele C."/>
            <person name="Vares D."/>
            <person name="Vear F."/>
            <person name="Vautrin S."/>
            <person name="Crespi M."/>
            <person name="Mangin B."/>
            <person name="Burke J.M."/>
            <person name="Salse J."/>
            <person name="Munos S."/>
            <person name="Vincourt P."/>
            <person name="Rieseberg L.H."/>
            <person name="Langlade N.B."/>
        </authorList>
    </citation>
    <scope>NUCLEOTIDE SEQUENCE [LARGE SCALE GENOMIC DNA]</scope>
    <source>
        <strain evidence="7">cv. SF193</strain>
        <tissue evidence="5">Leaves</tissue>
    </source>
</reference>
<organism evidence="6 7">
    <name type="scientific">Helianthus annuus</name>
    <name type="common">Common sunflower</name>
    <dbReference type="NCBI Taxonomy" id="4232"/>
    <lineage>
        <taxon>Eukaryota</taxon>
        <taxon>Viridiplantae</taxon>
        <taxon>Streptophyta</taxon>
        <taxon>Embryophyta</taxon>
        <taxon>Tracheophyta</taxon>
        <taxon>Spermatophyta</taxon>
        <taxon>Magnoliopsida</taxon>
        <taxon>eudicotyledons</taxon>
        <taxon>Gunneridae</taxon>
        <taxon>Pentapetalae</taxon>
        <taxon>asterids</taxon>
        <taxon>campanulids</taxon>
        <taxon>Asterales</taxon>
        <taxon>Asteraceae</taxon>
        <taxon>Asteroideae</taxon>
        <taxon>Heliantheae alliance</taxon>
        <taxon>Heliantheae</taxon>
        <taxon>Helianthus</taxon>
    </lineage>
</organism>
<name>A0A251URS5_HELAN</name>
<dbReference type="InterPro" id="IPR003959">
    <property type="entry name" value="ATPase_AAA_core"/>
</dbReference>
<dbReference type="SUPFAM" id="SSF52540">
    <property type="entry name" value="P-loop containing nucleoside triphosphate hydrolases"/>
    <property type="match status" value="1"/>
</dbReference>
<dbReference type="AlphaFoldDB" id="A0A251URS5"/>
<evidence type="ECO:0000313" key="5">
    <source>
        <dbReference type="EMBL" id="KAF5806557.1"/>
    </source>
</evidence>
<protein>
    <submittedName>
        <fullName evidence="5 6">ATPase, AAA-type, core, P-loop containing nucleoside triphosphate hydrolase</fullName>
        <ecNumber evidence="5">3.4.25.1</ecNumber>
    </submittedName>
</protein>
<dbReference type="InParanoid" id="A0A251URS5"/>
<evidence type="ECO:0000313" key="6">
    <source>
        <dbReference type="EMBL" id="OTG25804.1"/>
    </source>
</evidence>
<keyword evidence="7" id="KW-1185">Reference proteome</keyword>
<proteinExistence type="inferred from homology"/>
<dbReference type="EC" id="3.4.25.1" evidence="5"/>
<dbReference type="STRING" id="4232.A0A251URS5"/>
<dbReference type="Gene3D" id="3.40.50.300">
    <property type="entry name" value="P-loop containing nucleotide triphosphate hydrolases"/>
    <property type="match status" value="1"/>
</dbReference>